<dbReference type="InterPro" id="IPR036412">
    <property type="entry name" value="HAD-like_sf"/>
</dbReference>
<dbReference type="PANTHER" id="PTHR19288">
    <property type="entry name" value="4-NITROPHENYLPHOSPHATASE-RELATED"/>
    <property type="match status" value="1"/>
</dbReference>
<evidence type="ECO:0000256" key="1">
    <source>
        <dbReference type="ARBA" id="ARBA00001946"/>
    </source>
</evidence>
<accession>A0AAE4AUP6</accession>
<dbReference type="InterPro" id="IPR023214">
    <property type="entry name" value="HAD_sf"/>
</dbReference>
<dbReference type="GO" id="GO:0016791">
    <property type="term" value="F:phosphatase activity"/>
    <property type="evidence" value="ECO:0007669"/>
    <property type="project" value="InterPro"/>
</dbReference>
<keyword evidence="4" id="KW-0460">Magnesium</keyword>
<keyword evidence="3" id="KW-0479">Metal-binding</keyword>
<dbReference type="Proteomes" id="UP001229244">
    <property type="component" value="Unassembled WGS sequence"/>
</dbReference>
<comment type="similarity">
    <text evidence="2">Belongs to the HAD-like hydrolase superfamily.</text>
</comment>
<dbReference type="PANTHER" id="PTHR19288:SF46">
    <property type="entry name" value="HALOACID DEHALOGENASE-LIKE HYDROLASE DOMAIN-CONTAINING PROTEIN 2"/>
    <property type="match status" value="1"/>
</dbReference>
<reference evidence="6" key="1">
    <citation type="submission" date="2023-07" db="EMBL/GenBank/DDBJ databases">
        <title>Genomic Encyclopedia of Type Strains, Phase IV (KMG-IV): sequencing the most valuable type-strain genomes for metagenomic binning, comparative biology and taxonomic classification.</title>
        <authorList>
            <person name="Goeker M."/>
        </authorList>
    </citation>
    <scope>NUCLEOTIDE SEQUENCE</scope>
    <source>
        <strain evidence="6">DSM 21202</strain>
    </source>
</reference>
<dbReference type="SUPFAM" id="SSF56784">
    <property type="entry name" value="HAD-like"/>
    <property type="match status" value="1"/>
</dbReference>
<proteinExistence type="inferred from homology"/>
<evidence type="ECO:0000256" key="4">
    <source>
        <dbReference type="ARBA" id="ARBA00022842"/>
    </source>
</evidence>
<dbReference type="NCBIfam" id="TIGR01460">
    <property type="entry name" value="HAD-SF-IIA"/>
    <property type="match status" value="1"/>
</dbReference>
<comment type="cofactor">
    <cofactor evidence="1">
        <name>Mg(2+)</name>
        <dbReference type="ChEBI" id="CHEBI:18420"/>
    </cofactor>
</comment>
<protein>
    <recommendedName>
        <fullName evidence="5">Haloacid dehalogenase-like hydrolase domain-containing protein 2</fullName>
    </recommendedName>
</protein>
<dbReference type="Gene3D" id="3.40.50.1000">
    <property type="entry name" value="HAD superfamily/HAD-like"/>
    <property type="match status" value="2"/>
</dbReference>
<gene>
    <name evidence="6" type="ORF">J2S73_004126</name>
</gene>
<dbReference type="EMBL" id="JAUSUL010000006">
    <property type="protein sequence ID" value="MDQ0317640.1"/>
    <property type="molecule type" value="Genomic_DNA"/>
</dbReference>
<evidence type="ECO:0000256" key="3">
    <source>
        <dbReference type="ARBA" id="ARBA00022723"/>
    </source>
</evidence>
<dbReference type="Pfam" id="PF13344">
    <property type="entry name" value="Hydrolase_6"/>
    <property type="match status" value="1"/>
</dbReference>
<keyword evidence="6" id="KW-0378">Hydrolase</keyword>
<dbReference type="Pfam" id="PF13242">
    <property type="entry name" value="Hydrolase_like"/>
    <property type="match status" value="1"/>
</dbReference>
<dbReference type="AlphaFoldDB" id="A0AAE4AUP6"/>
<sequence>MTELTGIKGVLIDLGGVVYSGDTPIAGAAEALARLNEAGLPYRFLTNTTSQPISGILAKLNKLGIEAERGDLFTPSLAARSYLETHDLAPHFLVAPALMEDFEGIAPGGSEAVVIGDARDGFTYDSLTDAFRRILDGAAFVALASNRSYVGSDGRPCLDVGAFVAALQYATRTDPVVLGKPSADFFHLAAADMELEPAEVVMIGDDYEFDALAAIEAGLSAIYVRSGKAPPEETDAGGASPTAIRDDLAAAVEHILTGK</sequence>
<evidence type="ECO:0000313" key="6">
    <source>
        <dbReference type="EMBL" id="MDQ0317640.1"/>
    </source>
</evidence>
<dbReference type="InterPro" id="IPR006355">
    <property type="entry name" value="LHPP/HDHD2"/>
</dbReference>
<evidence type="ECO:0000256" key="2">
    <source>
        <dbReference type="ARBA" id="ARBA00007958"/>
    </source>
</evidence>
<dbReference type="RefSeq" id="WP_306887560.1">
    <property type="nucleotide sequence ID" value="NZ_JAUSUL010000006.1"/>
</dbReference>
<dbReference type="NCBIfam" id="TIGR01458">
    <property type="entry name" value="HAD-SF-IIA-hyp3"/>
    <property type="match status" value="1"/>
</dbReference>
<keyword evidence="7" id="KW-1185">Reference proteome</keyword>
<evidence type="ECO:0000256" key="5">
    <source>
        <dbReference type="ARBA" id="ARBA00039666"/>
    </source>
</evidence>
<dbReference type="GO" id="GO:0005737">
    <property type="term" value="C:cytoplasm"/>
    <property type="evidence" value="ECO:0007669"/>
    <property type="project" value="TreeGrafter"/>
</dbReference>
<evidence type="ECO:0000313" key="7">
    <source>
        <dbReference type="Proteomes" id="UP001229244"/>
    </source>
</evidence>
<organism evidence="6 7">
    <name type="scientific">Amorphus orientalis</name>
    <dbReference type="NCBI Taxonomy" id="649198"/>
    <lineage>
        <taxon>Bacteria</taxon>
        <taxon>Pseudomonadati</taxon>
        <taxon>Pseudomonadota</taxon>
        <taxon>Alphaproteobacteria</taxon>
        <taxon>Hyphomicrobiales</taxon>
        <taxon>Amorphaceae</taxon>
        <taxon>Amorphus</taxon>
    </lineage>
</organism>
<dbReference type="InterPro" id="IPR006357">
    <property type="entry name" value="HAD-SF_hydro_IIA"/>
</dbReference>
<name>A0AAE4AUP6_9HYPH</name>
<dbReference type="GO" id="GO:0046872">
    <property type="term" value="F:metal ion binding"/>
    <property type="evidence" value="ECO:0007669"/>
    <property type="project" value="UniProtKB-KW"/>
</dbReference>
<comment type="caution">
    <text evidence="6">The sequence shown here is derived from an EMBL/GenBank/DDBJ whole genome shotgun (WGS) entry which is preliminary data.</text>
</comment>